<name>A0ABD2PBA4_9CUCU</name>
<gene>
    <name evidence="1" type="ORF">HHI36_002402</name>
</gene>
<sequence>MIYDAWNKLKSTTIFNCYKHARFVRDDPGFADSISVAGNNDDDDVPLSVWARALKEGLPIGNEELEQYSSVDDFIATYEEPTDENILQNVIVYSQDSDDNDVDDDPEENCPTPSLSEALKAAEVLNLFAHSNFDDDTMKSIMSRLHNAVHTS</sequence>
<dbReference type="EMBL" id="JABFTP020000185">
    <property type="protein sequence ID" value="KAL3287946.1"/>
    <property type="molecule type" value="Genomic_DNA"/>
</dbReference>
<comment type="caution">
    <text evidence="1">The sequence shown here is derived from an EMBL/GenBank/DDBJ whole genome shotgun (WGS) entry which is preliminary data.</text>
</comment>
<dbReference type="Proteomes" id="UP001516400">
    <property type="component" value="Unassembled WGS sequence"/>
</dbReference>
<protein>
    <recommendedName>
        <fullName evidence="3">Transposase</fullName>
    </recommendedName>
</protein>
<proteinExistence type="predicted"/>
<evidence type="ECO:0000313" key="1">
    <source>
        <dbReference type="EMBL" id="KAL3287946.1"/>
    </source>
</evidence>
<dbReference type="AlphaFoldDB" id="A0ABD2PBA4"/>
<evidence type="ECO:0000313" key="2">
    <source>
        <dbReference type="Proteomes" id="UP001516400"/>
    </source>
</evidence>
<organism evidence="1 2">
    <name type="scientific">Cryptolaemus montrouzieri</name>
    <dbReference type="NCBI Taxonomy" id="559131"/>
    <lineage>
        <taxon>Eukaryota</taxon>
        <taxon>Metazoa</taxon>
        <taxon>Ecdysozoa</taxon>
        <taxon>Arthropoda</taxon>
        <taxon>Hexapoda</taxon>
        <taxon>Insecta</taxon>
        <taxon>Pterygota</taxon>
        <taxon>Neoptera</taxon>
        <taxon>Endopterygota</taxon>
        <taxon>Coleoptera</taxon>
        <taxon>Polyphaga</taxon>
        <taxon>Cucujiformia</taxon>
        <taxon>Coccinelloidea</taxon>
        <taxon>Coccinellidae</taxon>
        <taxon>Scymninae</taxon>
        <taxon>Scymnini</taxon>
        <taxon>Cryptolaemus</taxon>
    </lineage>
</organism>
<reference evidence="1 2" key="1">
    <citation type="journal article" date="2021" name="BMC Biol.">
        <title>Horizontally acquired antibacterial genes associated with adaptive radiation of ladybird beetles.</title>
        <authorList>
            <person name="Li H.S."/>
            <person name="Tang X.F."/>
            <person name="Huang Y.H."/>
            <person name="Xu Z.Y."/>
            <person name="Chen M.L."/>
            <person name="Du X.Y."/>
            <person name="Qiu B.Y."/>
            <person name="Chen P.T."/>
            <person name="Zhang W."/>
            <person name="Slipinski A."/>
            <person name="Escalona H.E."/>
            <person name="Waterhouse R.M."/>
            <person name="Zwick A."/>
            <person name="Pang H."/>
        </authorList>
    </citation>
    <scope>NUCLEOTIDE SEQUENCE [LARGE SCALE GENOMIC DNA]</scope>
    <source>
        <strain evidence="1">SYSU2018</strain>
    </source>
</reference>
<keyword evidence="2" id="KW-1185">Reference proteome</keyword>
<evidence type="ECO:0008006" key="3">
    <source>
        <dbReference type="Google" id="ProtNLM"/>
    </source>
</evidence>
<accession>A0ABD2PBA4</accession>